<dbReference type="Proteomes" id="UP001208689">
    <property type="component" value="Chromosome"/>
</dbReference>
<feature type="domain" description="Sialidase" evidence="1">
    <location>
        <begin position="37"/>
        <end position="291"/>
    </location>
</feature>
<proteinExistence type="predicted"/>
<dbReference type="PANTHER" id="PTHR43752">
    <property type="entry name" value="BNR/ASP-BOX REPEAT FAMILY PROTEIN"/>
    <property type="match status" value="1"/>
</dbReference>
<name>A0ABY6HNG2_9ARCH</name>
<gene>
    <name evidence="2" type="ORF">NEF87_001345</name>
</gene>
<dbReference type="EMBL" id="CP104013">
    <property type="protein sequence ID" value="UYP45060.1"/>
    <property type="molecule type" value="Genomic_DNA"/>
</dbReference>
<dbReference type="InterPro" id="IPR011040">
    <property type="entry name" value="Sialidase"/>
</dbReference>
<dbReference type="SUPFAM" id="SSF50939">
    <property type="entry name" value="Sialidases"/>
    <property type="match status" value="1"/>
</dbReference>
<sequence length="334" mass="38828">MEFSSEKITLFHSEITTFNFLEHPHGGFLISYLPENSSNIVMMQQDQRYSEWSHEIPQNKSNFQQLTEKWNRIEGFSSCFDNKGDLLRFFNVKTNEGQVKLYSTASYSYGKHWDSLKEMTDEFQSWKIVTQPLKIKTGINIGQIVLSIEDPRVNRAMTVFTKDNGRSWNFSLFVEPPEIEEEPENFHKNGTLSPVTIELKNNQLKMYCRTLDPSRLTESMSFDMGSTWTTLVSTSVPDFSKKDAFTAYCVPNIEGTKKNILILGATGRENQLTPTLWYSKDEGKTFEVVWKSHSLESNPIKHSIIYLDKEKIIHWLFVISDNMIYHYWTSLSSI</sequence>
<evidence type="ECO:0000313" key="3">
    <source>
        <dbReference type="Proteomes" id="UP001208689"/>
    </source>
</evidence>
<dbReference type="CDD" id="cd15482">
    <property type="entry name" value="Sialidase_non-viral"/>
    <property type="match status" value="1"/>
</dbReference>
<reference evidence="2" key="1">
    <citation type="submission" date="2022-09" db="EMBL/GenBank/DDBJ databases">
        <title>Actin cytoskeleton and complex cell architecture in an #Asgard archaeon.</title>
        <authorList>
            <person name="Ponce Toledo R.I."/>
            <person name="Schleper C."/>
            <person name="Rodrigues Oliveira T."/>
            <person name="Wollweber F."/>
            <person name="Xu J."/>
            <person name="Rittmann S."/>
            <person name="Klingl A."/>
            <person name="Pilhofer M."/>
        </authorList>
    </citation>
    <scope>NUCLEOTIDE SEQUENCE</scope>
    <source>
        <strain evidence="2">B-35</strain>
    </source>
</reference>
<evidence type="ECO:0000259" key="1">
    <source>
        <dbReference type="Pfam" id="PF13088"/>
    </source>
</evidence>
<accession>A0ABY6HNG2</accession>
<keyword evidence="3" id="KW-1185">Reference proteome</keyword>
<protein>
    <recommendedName>
        <fullName evidence="1">Sialidase domain-containing protein</fullName>
    </recommendedName>
</protein>
<dbReference type="PANTHER" id="PTHR43752:SF2">
    <property type="entry name" value="BNR_ASP-BOX REPEAT FAMILY PROTEIN"/>
    <property type="match status" value="1"/>
</dbReference>
<dbReference type="Pfam" id="PF13088">
    <property type="entry name" value="BNR_2"/>
    <property type="match status" value="1"/>
</dbReference>
<evidence type="ECO:0000313" key="2">
    <source>
        <dbReference type="EMBL" id="UYP45060.1"/>
    </source>
</evidence>
<dbReference type="Gene3D" id="2.120.10.10">
    <property type="match status" value="1"/>
</dbReference>
<organism evidence="2 3">
    <name type="scientific">Candidatus Lokiarchaeum ossiferum</name>
    <dbReference type="NCBI Taxonomy" id="2951803"/>
    <lineage>
        <taxon>Archaea</taxon>
        <taxon>Promethearchaeati</taxon>
        <taxon>Promethearchaeota</taxon>
        <taxon>Promethearchaeia</taxon>
        <taxon>Promethearchaeales</taxon>
        <taxon>Promethearchaeaceae</taxon>
        <taxon>Candidatus Lokiarchaeum</taxon>
    </lineage>
</organism>
<dbReference type="InterPro" id="IPR036278">
    <property type="entry name" value="Sialidase_sf"/>
</dbReference>